<accession>F1YW91</accession>
<dbReference type="RefSeq" id="WP_006117293.1">
    <property type="nucleotide sequence ID" value="NZ_AEUP01000032.1"/>
</dbReference>
<dbReference type="SUPFAM" id="SSF52266">
    <property type="entry name" value="SGNH hydrolase"/>
    <property type="match status" value="1"/>
</dbReference>
<dbReference type="Pfam" id="PF01757">
    <property type="entry name" value="Acyl_transf_3"/>
    <property type="match status" value="1"/>
</dbReference>
<feature type="transmembrane region" description="Helical" evidence="1">
    <location>
        <begin position="46"/>
        <end position="68"/>
    </location>
</feature>
<evidence type="ECO:0000259" key="3">
    <source>
        <dbReference type="Pfam" id="PF19040"/>
    </source>
</evidence>
<feature type="domain" description="SGNH" evidence="3">
    <location>
        <begin position="430"/>
        <end position="645"/>
    </location>
</feature>
<sequence length="660" mass="75440">MMNISPISASETEKKFSYRPDIDGIRAIAILIVIINHLNAKWLPGGYLGVDIFFVISGFVITGSLFNYGYGKSLPTLLYDFYAKRLRRITPALLANIVICSTAAWIIDPQPQISLQTGFLALFGFSNFFLWRISQDYFSSSTKLNAFTHTWSLGVEEQIYLLYPCLLKITGFFNEQTSKTFSLITICALSIISAFVLMILPGHTTGGAAYLLPFGRFWEFGIGCIACLLSLYFRNHKKKIFKIVICYLSFLFVILSAILPQYQNVLWSFLVAPATAVLILFLPHTNNARLFLSGNILQFLGKISYSLYLWHWPIISLISLYMKSSHSYLYYFFLSTFFTSISSYFFLEKNLKILLKNKANIFSYLLSLPLILVSSLYIFTLYKSHNPHPLAINGFRYIPDSYENFPVKHTNFFYCTVELPKRPLHLDTMDKCTITPANKSLPTLWVMGDSHAGHLMGLLTQLQQKSGYGIHLVETVGEPFPAESGISSPERQRLWNAVLTRMKSGDFVVLGRIFLTRDGEIKPLPDIENWLQQVGKITSYLETKNVSIIIMSPIPIFRFDSLYNCAPSQANNTTCDIKRKNEEKPVNDIMHRIINIQENHKNLYVFDAFSEICPEELTYCSPVRHGVPLYRDKDHLNIYGSEILYKNFSSFLKNIIPPKE</sequence>
<dbReference type="Proteomes" id="UP000018454">
    <property type="component" value="Unassembled WGS sequence"/>
</dbReference>
<keyword evidence="1" id="KW-0812">Transmembrane</keyword>
<dbReference type="InterPro" id="IPR043968">
    <property type="entry name" value="SGNH"/>
</dbReference>
<dbReference type="EMBL" id="AEUP01000032">
    <property type="protein sequence ID" value="EGE46951.1"/>
    <property type="molecule type" value="Genomic_DNA"/>
</dbReference>
<comment type="caution">
    <text evidence="4">The sequence shown here is derived from an EMBL/GenBank/DDBJ whole genome shotgun (WGS) entry which is preliminary data.</text>
</comment>
<dbReference type="InterPro" id="IPR002656">
    <property type="entry name" value="Acyl_transf_3_dom"/>
</dbReference>
<feature type="transmembrane region" description="Helical" evidence="1">
    <location>
        <begin position="328"/>
        <end position="347"/>
    </location>
</feature>
<proteinExistence type="predicted"/>
<protein>
    <submittedName>
        <fullName evidence="4">O-acetyltransferase OatA</fullName>
    </submittedName>
</protein>
<feature type="domain" description="Acyltransferase 3" evidence="2">
    <location>
        <begin position="21"/>
        <end position="345"/>
    </location>
</feature>
<dbReference type="InterPro" id="IPR050879">
    <property type="entry name" value="Acyltransferase_3"/>
</dbReference>
<dbReference type="GO" id="GO:0016020">
    <property type="term" value="C:membrane"/>
    <property type="evidence" value="ECO:0007669"/>
    <property type="project" value="TreeGrafter"/>
</dbReference>
<dbReference type="PANTHER" id="PTHR23028:SF53">
    <property type="entry name" value="ACYL_TRANSF_3 DOMAIN-CONTAINING PROTEIN"/>
    <property type="match status" value="1"/>
</dbReference>
<dbReference type="AlphaFoldDB" id="F1YW91"/>
<keyword evidence="1" id="KW-0472">Membrane</keyword>
<feature type="transmembrane region" description="Helical" evidence="1">
    <location>
        <begin position="89"/>
        <end position="107"/>
    </location>
</feature>
<feature type="transmembrane region" description="Helical" evidence="1">
    <location>
        <begin position="240"/>
        <end position="259"/>
    </location>
</feature>
<dbReference type="Pfam" id="PF19040">
    <property type="entry name" value="SGNH"/>
    <property type="match status" value="1"/>
</dbReference>
<evidence type="ECO:0000313" key="5">
    <source>
        <dbReference type="Proteomes" id="UP000018454"/>
    </source>
</evidence>
<organism evidence="4 5">
    <name type="scientific">Acetobacter pomorum DM001</name>
    <dbReference type="NCBI Taxonomy" id="945681"/>
    <lineage>
        <taxon>Bacteria</taxon>
        <taxon>Pseudomonadati</taxon>
        <taxon>Pseudomonadota</taxon>
        <taxon>Alphaproteobacteria</taxon>
        <taxon>Acetobacterales</taxon>
        <taxon>Acetobacteraceae</taxon>
        <taxon>Acetobacter</taxon>
    </lineage>
</organism>
<dbReference type="GO" id="GO:0009103">
    <property type="term" value="P:lipopolysaccharide biosynthetic process"/>
    <property type="evidence" value="ECO:0007669"/>
    <property type="project" value="TreeGrafter"/>
</dbReference>
<evidence type="ECO:0000313" key="4">
    <source>
        <dbReference type="EMBL" id="EGE46951.1"/>
    </source>
</evidence>
<gene>
    <name evidence="4" type="primary">oatA</name>
    <name evidence="4" type="ORF">APO_2500</name>
</gene>
<feature type="transmembrane region" description="Helical" evidence="1">
    <location>
        <begin position="265"/>
        <end position="282"/>
    </location>
</feature>
<feature type="transmembrane region" description="Helical" evidence="1">
    <location>
        <begin position="214"/>
        <end position="233"/>
    </location>
</feature>
<keyword evidence="4" id="KW-0808">Transferase</keyword>
<evidence type="ECO:0000256" key="1">
    <source>
        <dbReference type="SAM" id="Phobius"/>
    </source>
</evidence>
<evidence type="ECO:0000259" key="2">
    <source>
        <dbReference type="Pfam" id="PF01757"/>
    </source>
</evidence>
<dbReference type="PANTHER" id="PTHR23028">
    <property type="entry name" value="ACETYLTRANSFERASE"/>
    <property type="match status" value="1"/>
</dbReference>
<dbReference type="GO" id="GO:0016747">
    <property type="term" value="F:acyltransferase activity, transferring groups other than amino-acyl groups"/>
    <property type="evidence" value="ECO:0007669"/>
    <property type="project" value="InterPro"/>
</dbReference>
<reference evidence="4 5" key="1">
    <citation type="journal article" date="2011" name="Science">
        <title>Drosophila microbiome modulates host developmental and metabolic homeostasis via insulin signaling.</title>
        <authorList>
            <person name="Shin S.C."/>
            <person name="Kim S.H."/>
            <person name="You H."/>
            <person name="Kim B."/>
            <person name="Kim A.C."/>
            <person name="Lee K.A."/>
            <person name="Yoon J.H."/>
            <person name="Ryu J.H."/>
            <person name="Lee W.J."/>
        </authorList>
    </citation>
    <scope>NUCLEOTIDE SEQUENCE [LARGE SCALE GENOMIC DNA]</scope>
    <source>
        <strain evidence="4 5">DM001</strain>
    </source>
</reference>
<feature type="transmembrane region" description="Helical" evidence="1">
    <location>
        <begin position="359"/>
        <end position="382"/>
    </location>
</feature>
<feature type="transmembrane region" description="Helical" evidence="1">
    <location>
        <begin position="113"/>
        <end position="133"/>
    </location>
</feature>
<keyword evidence="1" id="KW-1133">Transmembrane helix</keyword>
<name>F1YW91_9PROT</name>
<feature type="transmembrane region" description="Helical" evidence="1">
    <location>
        <begin position="181"/>
        <end position="202"/>
    </location>
</feature>